<dbReference type="InterPro" id="IPR007645">
    <property type="entry name" value="RNA_pol_Rpb2_3"/>
</dbReference>
<evidence type="ECO:0000256" key="6">
    <source>
        <dbReference type="ARBA" id="ARBA00048552"/>
    </source>
</evidence>
<feature type="domain" description="DNA-directed RNA polymerase subunit 2 hybrid-binding" evidence="10">
    <location>
        <begin position="561"/>
        <end position="959"/>
    </location>
</feature>
<dbReference type="InterPro" id="IPR014724">
    <property type="entry name" value="RNA_pol_RPB2_OB-fold"/>
</dbReference>
<comment type="similarity">
    <text evidence="1 7 8">Belongs to the RNA polymerase beta chain family.</text>
</comment>
<dbReference type="InterPro" id="IPR042107">
    <property type="entry name" value="DNA-dir_RNA_pol_bsu_ext_1_sf"/>
</dbReference>
<evidence type="ECO:0000313" key="14">
    <source>
        <dbReference type="EMBL" id="QAA11731.1"/>
    </source>
</evidence>
<keyword evidence="14" id="KW-0934">Plastid</keyword>
<evidence type="ECO:0000256" key="9">
    <source>
        <dbReference type="RuleBase" id="RU363031"/>
    </source>
</evidence>
<dbReference type="NCBIfam" id="NF001616">
    <property type="entry name" value="PRK00405.1"/>
    <property type="match status" value="1"/>
</dbReference>
<sequence length="1054" mass="119560">MKKVFLANIPDLVAIQKTSFCWFLEEGLANELSELSKLADFMETYEVRFFTNEYYFYYPFRTYNECRRDKLTYSIRMYIPIEVEDRRTQITESHVICLCELPLMTNRATFMINGCERVILGQIVRSPGVYYKVDSINHQISSINATLISDRGSWLYFEYDREKLIWIKTDRLERIPLSILLDDIGNESEGVLGHLENAHYFEYIKAYAKKIYIKEDNFEYEEYLSRWELLKEEIFDPRYYNLGKVGRFKLNKKLSLSIPTNIHGLTIHDLVEIIDYLIGLRVLIGNVDDIDSLENRRIRSVGELLQAQFNQAFMRFGSFLEETRDMMNTLDLTALINPLPVQSAVDEFFVTNPLSQYLDQINPLAEVIHKRRVTVLGPGGIPFEKASLAMRDIHPSYYGRLCPIDTPEGEKAGLVASLATFVDTDTNGFLKTPFFAIKKGQICGLSQLSVADEEGRSIAMGDVLVNTQGYLLTDRIETKQNDEFNSLAAYEIDYLSISPFQFFSPAIGLIPFFEHDDANRTLMGAHMQRQAVPLVRPQKPIVGTGIEYQLAIESGCLILSYSDGIVRSVSSTSIWIIDKSGKVIAYKLEKFQSSNQATVLNQRPIVWSGERVKSGQVIGDGPSTDEGELSLGKNVTVAYMPWGGYNYEDAVVVSERLVYENVFTSVHVEKLEVEIQNHDRGPDYITREIPEINEEKYKLRNLDENGIVYVGAYVQPGDALVGKLSPKRRDNTYGRLLEELFGDTPAVNDSSLRVPLGLFGRTLEVRILDQESSMDLSSEVLYVVQVFIAHIRRIQVGDKISGRHGNKGVISLIAPRADLPFLSDGTIVDIILNPLGVPSRMNVGQLFECLMGWAGDKLNERYKIFPFDEVYESENSRILVYEKLRQVHKKSKKTFSSKTLGAGKVKLYDGRSGQPFDNLITVGKPYILKLIHLVDDKIHARSIGPYSIITQQPLGGRSREGGQRFGEMEVWALEAFGTAHTLQEVLTIKSDDIHGRLGAYRAIVSHSTLPSPGIPESFRVLLRELRSLAVDIRALRFVTHSYGKLEPGIKSVRF</sequence>
<evidence type="ECO:0000256" key="7">
    <source>
        <dbReference type="HAMAP-Rule" id="MF_01321"/>
    </source>
</evidence>
<evidence type="ECO:0000259" key="13">
    <source>
        <dbReference type="Pfam" id="PF04565"/>
    </source>
</evidence>
<proteinExistence type="inferred from homology"/>
<keyword evidence="5 7" id="KW-0804">Transcription</keyword>
<evidence type="ECO:0000256" key="1">
    <source>
        <dbReference type="ARBA" id="ARBA00006835"/>
    </source>
</evidence>
<evidence type="ECO:0000256" key="4">
    <source>
        <dbReference type="ARBA" id="ARBA00022695"/>
    </source>
</evidence>
<evidence type="ECO:0000256" key="5">
    <source>
        <dbReference type="ARBA" id="ARBA00023163"/>
    </source>
</evidence>
<dbReference type="InterPro" id="IPR007641">
    <property type="entry name" value="RNA_pol_Rpb2_7"/>
</dbReference>
<dbReference type="Pfam" id="PF04565">
    <property type="entry name" value="RNA_pol_Rpb2_3"/>
    <property type="match status" value="1"/>
</dbReference>
<keyword evidence="4 7" id="KW-0548">Nucleotidyltransferase</keyword>
<comment type="function">
    <text evidence="7 9">DNA-dependent RNA polymerase catalyzes the transcription of DNA into RNA using the four ribonucleoside triphosphates as substrates.</text>
</comment>
<protein>
    <recommendedName>
        <fullName evidence="7 9">DNA-directed RNA polymerase subunit beta</fullName>
        <shortName evidence="7">RNAP subunit beta</shortName>
        <ecNumber evidence="7 9">2.7.7.6</ecNumber>
    </recommendedName>
    <alternativeName>
        <fullName evidence="7">RNA polymerase subunit beta</fullName>
    </alternativeName>
    <alternativeName>
        <fullName evidence="7">Transcriptase subunit beta</fullName>
    </alternativeName>
</protein>
<dbReference type="Gene3D" id="2.40.50.150">
    <property type="match status" value="1"/>
</dbReference>
<feature type="domain" description="RNA polymerase Rpb2" evidence="11">
    <location>
        <begin position="961"/>
        <end position="1034"/>
    </location>
</feature>
<dbReference type="Pfam" id="PF04560">
    <property type="entry name" value="RNA_pol_Rpb2_7"/>
    <property type="match status" value="1"/>
</dbReference>
<dbReference type="RefSeq" id="YP_009550798.1">
    <property type="nucleotide sequence ID" value="NC_040297.1"/>
</dbReference>
<feature type="domain" description="RNA polymerase Rpb2" evidence="13">
    <location>
        <begin position="356"/>
        <end position="421"/>
    </location>
</feature>
<dbReference type="InterPro" id="IPR010243">
    <property type="entry name" value="RNA_pol_bsu_bac"/>
</dbReference>
<dbReference type="Gene3D" id="3.90.1800.10">
    <property type="entry name" value="RNA polymerase alpha subunit dimerisation domain"/>
    <property type="match status" value="1"/>
</dbReference>
<dbReference type="EMBL" id="MK281455">
    <property type="protein sequence ID" value="QAA11731.1"/>
    <property type="molecule type" value="Genomic_DNA"/>
</dbReference>
<dbReference type="GO" id="GO:0003677">
    <property type="term" value="F:DNA binding"/>
    <property type="evidence" value="ECO:0007669"/>
    <property type="project" value="UniProtKB-UniRule"/>
</dbReference>
<dbReference type="Gene3D" id="2.40.50.100">
    <property type="match status" value="1"/>
</dbReference>
<dbReference type="HAMAP" id="MF_01321">
    <property type="entry name" value="RNApol_bact_RpoB"/>
    <property type="match status" value="1"/>
</dbReference>
<dbReference type="InterPro" id="IPR015712">
    <property type="entry name" value="DNA-dir_RNA_pol_su2"/>
</dbReference>
<comment type="subunit">
    <text evidence="7">The RNAP catalytic core consists of 2 alpha, 1 beta, 1 beta' and 1 omega subunit. When a sigma factor is associated with the core the holoenzyme is formed, which can initiate transcription.</text>
</comment>
<comment type="subunit">
    <text evidence="9">In plastids the minimal PEP RNA polymerase catalytic core is composed of four subunits: alpha, beta, beta', and beta''. When a (nuclear-encoded) sigma factor is associated with the core the holoenzyme is formed, which can initiate transcription.</text>
</comment>
<dbReference type="GeneID" id="38947879"/>
<name>A0A451FMT7_9STRA</name>
<accession>A0A451FMT7</accession>
<evidence type="ECO:0000256" key="2">
    <source>
        <dbReference type="ARBA" id="ARBA00022478"/>
    </source>
</evidence>
<reference evidence="14" key="1">
    <citation type="journal article" date="2019" name="Genome Biol. Evol.">
        <title>Plastid Genomes and Proteins Illuminate the Evolution of Eustigmatophyte Algae and Their Bacterial Endosymbionts.</title>
        <authorList>
            <person name="Sevcikova T."/>
            <person name="Yurchenko T."/>
            <person name="Fawley K.P."/>
            <person name="Amaral R."/>
            <person name="Strnad H."/>
            <person name="Santos L.M."/>
            <person name="Fawley M.W."/>
            <person name="Elias M."/>
        </authorList>
    </citation>
    <scope>NUCLEOTIDE SEQUENCE</scope>
</reference>
<dbReference type="Gene3D" id="2.30.150.10">
    <property type="entry name" value="DNA-directed RNA polymerase, beta subunit, external 1 domain"/>
    <property type="match status" value="1"/>
</dbReference>
<dbReference type="Gene3D" id="2.40.270.10">
    <property type="entry name" value="DNA-directed RNA polymerase, subunit 2, domain 6"/>
    <property type="match status" value="1"/>
</dbReference>
<dbReference type="SUPFAM" id="SSF64484">
    <property type="entry name" value="beta and beta-prime subunits of DNA dependent RNA-polymerase"/>
    <property type="match status" value="1"/>
</dbReference>
<dbReference type="GO" id="GO:0006351">
    <property type="term" value="P:DNA-templated transcription"/>
    <property type="evidence" value="ECO:0007669"/>
    <property type="project" value="UniProtKB-UniRule"/>
</dbReference>
<geneLocation type="plastid" evidence="14"/>
<gene>
    <name evidence="7 14" type="primary">rpoB</name>
</gene>
<dbReference type="GO" id="GO:0000428">
    <property type="term" value="C:DNA-directed RNA polymerase complex"/>
    <property type="evidence" value="ECO:0007669"/>
    <property type="project" value="UniProtKB-KW"/>
</dbReference>
<evidence type="ECO:0000256" key="8">
    <source>
        <dbReference type="RuleBase" id="RU000434"/>
    </source>
</evidence>
<keyword evidence="2 7" id="KW-0240">DNA-directed RNA polymerase</keyword>
<feature type="domain" description="RNA polymerase Rpb2" evidence="12">
    <location>
        <begin position="125"/>
        <end position="299"/>
    </location>
</feature>
<dbReference type="PANTHER" id="PTHR20856">
    <property type="entry name" value="DNA-DIRECTED RNA POLYMERASE I SUBUNIT 2"/>
    <property type="match status" value="1"/>
</dbReference>
<dbReference type="GO" id="GO:0032549">
    <property type="term" value="F:ribonucleoside binding"/>
    <property type="evidence" value="ECO:0007669"/>
    <property type="project" value="InterPro"/>
</dbReference>
<evidence type="ECO:0000256" key="3">
    <source>
        <dbReference type="ARBA" id="ARBA00022679"/>
    </source>
</evidence>
<organism evidence="14">
    <name type="scientific">Eustigmatophyceae sp. Mont 10/10-1w</name>
    <dbReference type="NCBI Taxonomy" id="2506145"/>
    <lineage>
        <taxon>Eukaryota</taxon>
        <taxon>Sar</taxon>
        <taxon>Stramenopiles</taxon>
        <taxon>Ochrophyta</taxon>
        <taxon>Eustigmatophyceae</taxon>
    </lineage>
</organism>
<dbReference type="Pfam" id="PF04561">
    <property type="entry name" value="RNA_pol_Rpb2_2"/>
    <property type="match status" value="1"/>
</dbReference>
<dbReference type="InterPro" id="IPR037033">
    <property type="entry name" value="DNA-dir_RNAP_su2_hyb_sf"/>
</dbReference>
<dbReference type="InterPro" id="IPR007121">
    <property type="entry name" value="RNA_pol_bsu_CS"/>
</dbReference>
<dbReference type="AlphaFoldDB" id="A0A451FMT7"/>
<dbReference type="EC" id="2.7.7.6" evidence="7 9"/>
<dbReference type="CDD" id="cd00653">
    <property type="entry name" value="RNA_pol_B_RPB2"/>
    <property type="match status" value="1"/>
</dbReference>
<dbReference type="InterPro" id="IPR037034">
    <property type="entry name" value="RNA_pol_Rpb2_2_sf"/>
</dbReference>
<dbReference type="Gene3D" id="3.90.1100.10">
    <property type="match status" value="1"/>
</dbReference>
<dbReference type="GO" id="GO:0003899">
    <property type="term" value="F:DNA-directed RNA polymerase activity"/>
    <property type="evidence" value="ECO:0007669"/>
    <property type="project" value="UniProtKB-UniRule"/>
</dbReference>
<evidence type="ECO:0000259" key="12">
    <source>
        <dbReference type="Pfam" id="PF04561"/>
    </source>
</evidence>
<dbReference type="Pfam" id="PF00562">
    <property type="entry name" value="RNA_pol_Rpb2_6"/>
    <property type="match status" value="1"/>
</dbReference>
<evidence type="ECO:0000259" key="10">
    <source>
        <dbReference type="Pfam" id="PF00562"/>
    </source>
</evidence>
<keyword evidence="3 7" id="KW-0808">Transferase</keyword>
<dbReference type="PROSITE" id="PS01166">
    <property type="entry name" value="RNA_POL_BETA"/>
    <property type="match status" value="1"/>
</dbReference>
<dbReference type="InterPro" id="IPR007642">
    <property type="entry name" value="RNA_pol_Rpb2_2"/>
</dbReference>
<comment type="catalytic activity">
    <reaction evidence="6 7 9">
        <text>RNA(n) + a ribonucleoside 5'-triphosphate = RNA(n+1) + diphosphate</text>
        <dbReference type="Rhea" id="RHEA:21248"/>
        <dbReference type="Rhea" id="RHEA-COMP:14527"/>
        <dbReference type="Rhea" id="RHEA-COMP:17342"/>
        <dbReference type="ChEBI" id="CHEBI:33019"/>
        <dbReference type="ChEBI" id="CHEBI:61557"/>
        <dbReference type="ChEBI" id="CHEBI:140395"/>
        <dbReference type="EC" id="2.7.7.6"/>
    </reaction>
</comment>
<dbReference type="InterPro" id="IPR007120">
    <property type="entry name" value="DNA-dir_RNAP_su2_dom"/>
</dbReference>
<evidence type="ECO:0000259" key="11">
    <source>
        <dbReference type="Pfam" id="PF04560"/>
    </source>
</evidence>
<dbReference type="Gene3D" id="3.90.1110.10">
    <property type="entry name" value="RNA polymerase Rpb2, domain 2"/>
    <property type="match status" value="1"/>
</dbReference>